<dbReference type="Proteomes" id="UP000707206">
    <property type="component" value="Unassembled WGS sequence"/>
</dbReference>
<dbReference type="EMBL" id="VIKU02000003">
    <property type="protein sequence ID" value="NHF59973.1"/>
    <property type="molecule type" value="Genomic_DNA"/>
</dbReference>
<evidence type="ECO:0000313" key="2">
    <source>
        <dbReference type="EMBL" id="NHF59973.1"/>
    </source>
</evidence>
<name>A0A967EE33_9FLAO</name>
<keyword evidence="1" id="KW-0732">Signal</keyword>
<accession>A0A967EE33</accession>
<comment type="caution">
    <text evidence="2">The sequence shown here is derived from an EMBL/GenBank/DDBJ whole genome shotgun (WGS) entry which is preliminary data.</text>
</comment>
<reference evidence="2" key="2">
    <citation type="submission" date="2020-03" db="EMBL/GenBank/DDBJ databases">
        <title>Flavobacteriaceae bacterium strain TP-CH-4, a member of the family Flavobacteriaceae isolated from a deep-sea seamount.</title>
        <authorList>
            <person name="Zhang D.-C."/>
        </authorList>
    </citation>
    <scope>NUCLEOTIDE SEQUENCE</scope>
    <source>
        <strain evidence="2">TP-CH-4</strain>
    </source>
</reference>
<sequence length="111" mass="12419">MKTIQLRLCCLTMLAILASVASSSAKVHEEQSYGDSQPVISIVETVDKLHRNTPVIVELNSFALPIANTSCYARKRVWVWSGWFPKRVWKWVRVACSQPATRGPGTTIPPH</sequence>
<dbReference type="AlphaFoldDB" id="A0A967EE33"/>
<keyword evidence="3" id="KW-1185">Reference proteome</keyword>
<dbReference type="RefSeq" id="WP_152574478.1">
    <property type="nucleotide sequence ID" value="NZ_VIKU02000003.1"/>
</dbReference>
<feature type="signal peptide" evidence="1">
    <location>
        <begin position="1"/>
        <end position="25"/>
    </location>
</feature>
<reference evidence="2" key="1">
    <citation type="submission" date="2019-07" db="EMBL/GenBank/DDBJ databases">
        <authorList>
            <person name="De-Chao Zhang Q."/>
        </authorList>
    </citation>
    <scope>NUCLEOTIDE SEQUENCE</scope>
    <source>
        <strain evidence="2">TP-CH-4</strain>
    </source>
</reference>
<gene>
    <name evidence="2" type="ORF">FK220_011515</name>
</gene>
<organism evidence="2 3">
    <name type="scientific">Pelagihabitans pacificus</name>
    <dbReference type="NCBI Taxonomy" id="2696054"/>
    <lineage>
        <taxon>Bacteria</taxon>
        <taxon>Pseudomonadati</taxon>
        <taxon>Bacteroidota</taxon>
        <taxon>Flavobacteriia</taxon>
        <taxon>Flavobacteriales</taxon>
        <taxon>Flavobacteriaceae</taxon>
        <taxon>Pelagihabitans</taxon>
    </lineage>
</organism>
<evidence type="ECO:0000313" key="3">
    <source>
        <dbReference type="Proteomes" id="UP000707206"/>
    </source>
</evidence>
<evidence type="ECO:0000256" key="1">
    <source>
        <dbReference type="SAM" id="SignalP"/>
    </source>
</evidence>
<proteinExistence type="predicted"/>
<feature type="chain" id="PRO_5037721562" evidence="1">
    <location>
        <begin position="26"/>
        <end position="111"/>
    </location>
</feature>
<protein>
    <submittedName>
        <fullName evidence="2">Uncharacterized protein</fullName>
    </submittedName>
</protein>